<organism evidence="3">
    <name type="scientific">Pseudoalteromonas sp. SD03</name>
    <dbReference type="NCBI Taxonomy" id="3231719"/>
    <lineage>
        <taxon>Bacteria</taxon>
        <taxon>Pseudomonadati</taxon>
        <taxon>Pseudomonadota</taxon>
        <taxon>Gammaproteobacteria</taxon>
        <taxon>Alteromonadales</taxon>
        <taxon>Pseudoalteromonadaceae</taxon>
        <taxon>Pseudoalteromonas</taxon>
    </lineage>
</organism>
<accession>A0AB39AMR6</accession>
<evidence type="ECO:0000256" key="2">
    <source>
        <dbReference type="PIRSR" id="PIRSR620023-2"/>
    </source>
</evidence>
<name>A0AB39AMR6_9GAMM</name>
<protein>
    <submittedName>
        <fullName evidence="3">UDP-2,4-diacetamido-2,4, 6-trideoxy-beta-L-altropyranose hydrolase</fullName>
        <ecNumber evidence="3">3.6.1.57</ecNumber>
    </submittedName>
</protein>
<feature type="active site" description="Proton acceptor" evidence="1">
    <location>
        <position position="17"/>
    </location>
</feature>
<proteinExistence type="predicted"/>
<dbReference type="GO" id="GO:0016787">
    <property type="term" value="F:hydrolase activity"/>
    <property type="evidence" value="ECO:0007669"/>
    <property type="project" value="UniProtKB-KW"/>
</dbReference>
<dbReference type="NCBIfam" id="TIGR03590">
    <property type="entry name" value="PseG"/>
    <property type="match status" value="1"/>
</dbReference>
<dbReference type="EC" id="3.6.1.57" evidence="3"/>
<dbReference type="RefSeq" id="WP_058155104.1">
    <property type="nucleotide sequence ID" value="NZ_CP162514.1"/>
</dbReference>
<dbReference type="EMBL" id="CP162514">
    <property type="protein sequence ID" value="XDH86780.1"/>
    <property type="molecule type" value="Genomic_DNA"/>
</dbReference>
<dbReference type="InterPro" id="IPR020023">
    <property type="entry name" value="PseG"/>
</dbReference>
<dbReference type="Gene3D" id="3.40.50.2000">
    <property type="entry name" value="Glycogen Phosphorylase B"/>
    <property type="match status" value="1"/>
</dbReference>
<keyword evidence="3" id="KW-0378">Hydrolase</keyword>
<dbReference type="AlphaFoldDB" id="A0AB39AMR6"/>
<evidence type="ECO:0000313" key="3">
    <source>
        <dbReference type="EMBL" id="XDH86780.1"/>
    </source>
</evidence>
<feature type="binding site" evidence="2">
    <location>
        <position position="248"/>
    </location>
    <ligand>
        <name>substrate</name>
    </ligand>
</feature>
<reference evidence="3" key="1">
    <citation type="submission" date="2024-07" db="EMBL/GenBank/DDBJ databases">
        <authorList>
            <person name="Jiang Y."/>
            <person name="Qin Q."/>
        </authorList>
    </citation>
    <scope>NUCLEOTIDE SEQUENCE</scope>
    <source>
        <strain evidence="3">SD03</strain>
    </source>
</reference>
<gene>
    <name evidence="3" type="primary">pseG</name>
    <name evidence="3" type="ORF">ABZP26_12010</name>
</gene>
<feature type="binding site" evidence="2">
    <location>
        <position position="149"/>
    </location>
    <ligand>
        <name>substrate</name>
    </ligand>
</feature>
<dbReference type="SUPFAM" id="SSF53756">
    <property type="entry name" value="UDP-Glycosyltransferase/glycogen phosphorylase"/>
    <property type="match status" value="1"/>
</dbReference>
<evidence type="ECO:0000256" key="1">
    <source>
        <dbReference type="PIRSR" id="PIRSR620023-1"/>
    </source>
</evidence>
<dbReference type="Gene3D" id="3.40.50.11190">
    <property type="match status" value="1"/>
</dbReference>
<sequence>MQLAIRTDANELIGAGHLMRCLELANTLAEKNIKIRFIVKESALAKSLLKSQLVSYLKLSTANNGLEETNQILEKYNIKSILIDHYEIDIQWEQQLIADYIVIIDDLADRAHLCNLLIDTASESRLSAYKKLVPKQCKLLLGPKYGIIRDEFIRKLNDEHLAYDIFICFGASDPQNNSFASLYELDVRQYKGKICLTTGLGYAHGKTLKSLIENTNLNITWHQAPPNLADLMYQSKVIITAPGSMLFEAASMGKSIIMIKTAENQNGNIELFELSEAAILSTVSNIYSCIQIIEDKSKILALKAKAISDGKGKYRIAHCIHQNSSLI</sequence>